<keyword evidence="3" id="KW-1185">Reference proteome</keyword>
<organism evidence="4">
    <name type="scientific">Onchocerca flexuosa</name>
    <dbReference type="NCBI Taxonomy" id="387005"/>
    <lineage>
        <taxon>Eukaryota</taxon>
        <taxon>Metazoa</taxon>
        <taxon>Ecdysozoa</taxon>
        <taxon>Nematoda</taxon>
        <taxon>Chromadorea</taxon>
        <taxon>Rhabditida</taxon>
        <taxon>Spirurina</taxon>
        <taxon>Spiruromorpha</taxon>
        <taxon>Filarioidea</taxon>
        <taxon>Onchocercidae</taxon>
        <taxon>Onchocerca</taxon>
    </lineage>
</organism>
<name>A0A183HFM0_9BILA</name>
<feature type="transmembrane region" description="Helical" evidence="1">
    <location>
        <begin position="25"/>
        <end position="44"/>
    </location>
</feature>
<feature type="transmembrane region" description="Helical" evidence="1">
    <location>
        <begin position="51"/>
        <end position="67"/>
    </location>
</feature>
<evidence type="ECO:0000313" key="4">
    <source>
        <dbReference type="WBParaSite" id="OFLC_0000628101-mRNA-1"/>
    </source>
</evidence>
<accession>A0A183HFM0</accession>
<evidence type="ECO:0000313" key="2">
    <source>
        <dbReference type="EMBL" id="VDO46010.1"/>
    </source>
</evidence>
<dbReference type="EMBL" id="UZAJ01005875">
    <property type="protein sequence ID" value="VDO46010.1"/>
    <property type="molecule type" value="Genomic_DNA"/>
</dbReference>
<sequence length="70" mass="7329">MTTSDVRGLIMGVTEALSLFINKPIGLGLGLGLAMLCVTSGLLLKFLSSSVVVFLLLPILLSLLSLNENP</sequence>
<reference evidence="4" key="1">
    <citation type="submission" date="2016-06" db="UniProtKB">
        <authorList>
            <consortium name="WormBaseParasite"/>
        </authorList>
    </citation>
    <scope>IDENTIFICATION</scope>
</reference>
<protein>
    <submittedName>
        <fullName evidence="4">MFS domain-containing protein</fullName>
    </submittedName>
</protein>
<evidence type="ECO:0000313" key="3">
    <source>
        <dbReference type="Proteomes" id="UP000267606"/>
    </source>
</evidence>
<dbReference type="WBParaSite" id="OFLC_0000628101-mRNA-1">
    <property type="protein sequence ID" value="OFLC_0000628101-mRNA-1"/>
    <property type="gene ID" value="OFLC_0000628101"/>
</dbReference>
<keyword evidence="1" id="KW-0472">Membrane</keyword>
<evidence type="ECO:0000256" key="1">
    <source>
        <dbReference type="SAM" id="Phobius"/>
    </source>
</evidence>
<proteinExistence type="predicted"/>
<dbReference type="AlphaFoldDB" id="A0A183HFM0"/>
<dbReference type="Proteomes" id="UP000267606">
    <property type="component" value="Unassembled WGS sequence"/>
</dbReference>
<keyword evidence="1" id="KW-1133">Transmembrane helix</keyword>
<reference evidence="2 3" key="2">
    <citation type="submission" date="2018-11" db="EMBL/GenBank/DDBJ databases">
        <authorList>
            <consortium name="Pathogen Informatics"/>
        </authorList>
    </citation>
    <scope>NUCLEOTIDE SEQUENCE [LARGE SCALE GENOMIC DNA]</scope>
</reference>
<keyword evidence="1" id="KW-0812">Transmembrane</keyword>
<gene>
    <name evidence="2" type="ORF">OFLC_LOCUS6279</name>
</gene>